<sequence>MKKMKRIFFYLFLALGLSSCSKNSTKVNIEIPEMKEGKISIVFANPDQVSNTSPSIIYSESFKDSKIEINLDSIKFEKDFIDCALLVTSNDESFFVNVPLPVERGKTIDVKFTNVEGYKKGEKIKLSYKGTKHAEDFTIFWDKIQDQLLEFSKLPVEKINEGYKNFVPTYKTYIDKHPQSGFPYMLLISQVNNMQFDKTNPLLDYCNTICSSPKDNRWKEVFCTLIGEKKLAQETSKKLVFQAVDLNGKSYTERDIKGKLIIVDFWASWCRPCKEEMPHLKQINDKYKSQGLTMIGISIDRTEKEWRNYISSNPVSWLSLYGDGNVFTKRYDFQYIPYNLIADSEGNILAKNLHGAELDKFLEDYFSK</sequence>
<dbReference type="AlphaFoldDB" id="A0A644WAS6"/>
<dbReference type="CDD" id="cd02966">
    <property type="entry name" value="TlpA_like_family"/>
    <property type="match status" value="1"/>
</dbReference>
<dbReference type="PROSITE" id="PS51352">
    <property type="entry name" value="THIOREDOXIN_2"/>
    <property type="match status" value="1"/>
</dbReference>
<reference evidence="6" key="1">
    <citation type="submission" date="2019-08" db="EMBL/GenBank/DDBJ databases">
        <authorList>
            <person name="Kucharzyk K."/>
            <person name="Murdoch R.W."/>
            <person name="Higgins S."/>
            <person name="Loffler F."/>
        </authorList>
    </citation>
    <scope>NUCLEOTIDE SEQUENCE</scope>
</reference>
<dbReference type="PROSITE" id="PS51257">
    <property type="entry name" value="PROKAR_LIPOPROTEIN"/>
    <property type="match status" value="1"/>
</dbReference>
<dbReference type="InterPro" id="IPR036249">
    <property type="entry name" value="Thioredoxin-like_sf"/>
</dbReference>
<dbReference type="PANTHER" id="PTHR42852">
    <property type="entry name" value="THIOL:DISULFIDE INTERCHANGE PROTEIN DSBE"/>
    <property type="match status" value="1"/>
</dbReference>
<evidence type="ECO:0000313" key="6">
    <source>
        <dbReference type="EMBL" id="MPM00925.1"/>
    </source>
</evidence>
<keyword evidence="3" id="KW-1015">Disulfide bond</keyword>
<dbReference type="GO" id="GO:0030313">
    <property type="term" value="C:cell envelope"/>
    <property type="evidence" value="ECO:0007669"/>
    <property type="project" value="UniProtKB-SubCell"/>
</dbReference>
<name>A0A644WAS6_9ZZZZ</name>
<dbReference type="EMBL" id="VSSQ01000761">
    <property type="protein sequence ID" value="MPM00925.1"/>
    <property type="molecule type" value="Genomic_DNA"/>
</dbReference>
<dbReference type="InterPro" id="IPR013766">
    <property type="entry name" value="Thioredoxin_domain"/>
</dbReference>
<dbReference type="InterPro" id="IPR050553">
    <property type="entry name" value="Thioredoxin_ResA/DsbE_sf"/>
</dbReference>
<comment type="caution">
    <text evidence="6">The sequence shown here is derived from an EMBL/GenBank/DDBJ whole genome shotgun (WGS) entry which is preliminary data.</text>
</comment>
<dbReference type="SUPFAM" id="SSF52833">
    <property type="entry name" value="Thioredoxin-like"/>
    <property type="match status" value="1"/>
</dbReference>
<dbReference type="InterPro" id="IPR012336">
    <property type="entry name" value="Thioredoxin-like_fold"/>
</dbReference>
<evidence type="ECO:0000259" key="5">
    <source>
        <dbReference type="PROSITE" id="PS51352"/>
    </source>
</evidence>
<evidence type="ECO:0000256" key="4">
    <source>
        <dbReference type="ARBA" id="ARBA00023284"/>
    </source>
</evidence>
<dbReference type="PANTHER" id="PTHR42852:SF6">
    <property type="entry name" value="THIOL:DISULFIDE INTERCHANGE PROTEIN DSBE"/>
    <property type="match status" value="1"/>
</dbReference>
<dbReference type="Gene3D" id="3.40.30.10">
    <property type="entry name" value="Glutaredoxin"/>
    <property type="match status" value="1"/>
</dbReference>
<evidence type="ECO:0000256" key="3">
    <source>
        <dbReference type="ARBA" id="ARBA00023157"/>
    </source>
</evidence>
<keyword evidence="4" id="KW-0676">Redox-active center</keyword>
<evidence type="ECO:0000256" key="1">
    <source>
        <dbReference type="ARBA" id="ARBA00004196"/>
    </source>
</evidence>
<dbReference type="Pfam" id="PF13905">
    <property type="entry name" value="Thioredoxin_8"/>
    <property type="match status" value="1"/>
</dbReference>
<dbReference type="GO" id="GO:0017004">
    <property type="term" value="P:cytochrome complex assembly"/>
    <property type="evidence" value="ECO:0007669"/>
    <property type="project" value="UniProtKB-KW"/>
</dbReference>
<protein>
    <submittedName>
        <fullName evidence="6">Thiol-disulfide oxidoreductase ResA</fullName>
    </submittedName>
</protein>
<proteinExistence type="predicted"/>
<comment type="subcellular location">
    <subcellularLocation>
        <location evidence="1">Cell envelope</location>
    </subcellularLocation>
</comment>
<feature type="domain" description="Thioredoxin" evidence="5">
    <location>
        <begin position="232"/>
        <end position="368"/>
    </location>
</feature>
<keyword evidence="2" id="KW-0201">Cytochrome c-type biogenesis</keyword>
<evidence type="ECO:0000256" key="2">
    <source>
        <dbReference type="ARBA" id="ARBA00022748"/>
    </source>
</evidence>
<accession>A0A644WAS6</accession>
<organism evidence="6">
    <name type="scientific">bioreactor metagenome</name>
    <dbReference type="NCBI Taxonomy" id="1076179"/>
    <lineage>
        <taxon>unclassified sequences</taxon>
        <taxon>metagenomes</taxon>
        <taxon>ecological metagenomes</taxon>
    </lineage>
</organism>
<gene>
    <name evidence="6" type="primary">resA_46</name>
    <name evidence="6" type="ORF">SDC9_47159</name>
</gene>